<evidence type="ECO:0000313" key="4">
    <source>
        <dbReference type="Proteomes" id="UP001501358"/>
    </source>
</evidence>
<keyword evidence="1" id="KW-0808">Transferase</keyword>
<organism evidence="3 4">
    <name type="scientific">Streptomyces thermolineatus</name>
    <dbReference type="NCBI Taxonomy" id="44033"/>
    <lineage>
        <taxon>Bacteria</taxon>
        <taxon>Bacillati</taxon>
        <taxon>Actinomycetota</taxon>
        <taxon>Actinomycetes</taxon>
        <taxon>Kitasatosporales</taxon>
        <taxon>Streptomycetaceae</taxon>
        <taxon>Streptomyces</taxon>
    </lineage>
</organism>
<dbReference type="CDD" id="cd16936">
    <property type="entry name" value="HATPase_RsbW-like"/>
    <property type="match status" value="1"/>
</dbReference>
<accession>A0ABN3MSN3</accession>
<reference evidence="3 4" key="1">
    <citation type="journal article" date="2019" name="Int. J. Syst. Evol. Microbiol.">
        <title>The Global Catalogue of Microorganisms (GCM) 10K type strain sequencing project: providing services to taxonomists for standard genome sequencing and annotation.</title>
        <authorList>
            <consortium name="The Broad Institute Genomics Platform"/>
            <consortium name="The Broad Institute Genome Sequencing Center for Infectious Disease"/>
            <person name="Wu L."/>
            <person name="Ma J."/>
        </authorList>
    </citation>
    <scope>NUCLEOTIDE SEQUENCE [LARGE SCALE GENOMIC DNA]</scope>
    <source>
        <strain evidence="3 4">JCM 6307</strain>
    </source>
</reference>
<dbReference type="EMBL" id="BAAATA010000041">
    <property type="protein sequence ID" value="GAA2507159.1"/>
    <property type="molecule type" value="Genomic_DNA"/>
</dbReference>
<feature type="domain" description="Histidine kinase/HSP90-like ATPase" evidence="2">
    <location>
        <begin position="16"/>
        <end position="120"/>
    </location>
</feature>
<dbReference type="SUPFAM" id="SSF55874">
    <property type="entry name" value="ATPase domain of HSP90 chaperone/DNA topoisomerase II/histidine kinase"/>
    <property type="match status" value="1"/>
</dbReference>
<evidence type="ECO:0000256" key="1">
    <source>
        <dbReference type="ARBA" id="ARBA00022527"/>
    </source>
</evidence>
<gene>
    <name evidence="3" type="ORF">GCM10010406_49710</name>
</gene>
<dbReference type="InterPro" id="IPR050267">
    <property type="entry name" value="Anti-sigma-factor_SerPK"/>
</dbReference>
<keyword evidence="4" id="KW-1185">Reference proteome</keyword>
<dbReference type="InterPro" id="IPR036890">
    <property type="entry name" value="HATPase_C_sf"/>
</dbReference>
<name>A0ABN3MSN3_9ACTN</name>
<dbReference type="InterPro" id="IPR003594">
    <property type="entry name" value="HATPase_dom"/>
</dbReference>
<comment type="caution">
    <text evidence="3">The sequence shown here is derived from an EMBL/GenBank/DDBJ whole genome shotgun (WGS) entry which is preliminary data.</text>
</comment>
<protein>
    <recommendedName>
        <fullName evidence="2">Histidine kinase/HSP90-like ATPase domain-containing protein</fullName>
    </recommendedName>
</protein>
<sequence>MLMAGRRIDGTGLTAGEARDETAAFLSRVRPAVDAEAVLLVVSELVTNAVRHAGGAWRLELRSTPGLLRVEVSDGTARVPEQRVPDLNGTGGFGWPMVNRLADRVEVRPAAGGKAVTAAWHLTGPNRMVKEEAAA</sequence>
<keyword evidence="1" id="KW-0723">Serine/threonine-protein kinase</keyword>
<keyword evidence="1" id="KW-0418">Kinase</keyword>
<dbReference type="PANTHER" id="PTHR35526">
    <property type="entry name" value="ANTI-SIGMA-F FACTOR RSBW-RELATED"/>
    <property type="match status" value="1"/>
</dbReference>
<evidence type="ECO:0000313" key="3">
    <source>
        <dbReference type="EMBL" id="GAA2507159.1"/>
    </source>
</evidence>
<dbReference type="PANTHER" id="PTHR35526:SF3">
    <property type="entry name" value="ANTI-SIGMA-F FACTOR RSBW"/>
    <property type="match status" value="1"/>
</dbReference>
<proteinExistence type="predicted"/>
<dbReference type="Proteomes" id="UP001501358">
    <property type="component" value="Unassembled WGS sequence"/>
</dbReference>
<dbReference type="Gene3D" id="3.30.565.10">
    <property type="entry name" value="Histidine kinase-like ATPase, C-terminal domain"/>
    <property type="match status" value="1"/>
</dbReference>
<dbReference type="Pfam" id="PF13581">
    <property type="entry name" value="HATPase_c_2"/>
    <property type="match status" value="1"/>
</dbReference>
<evidence type="ECO:0000259" key="2">
    <source>
        <dbReference type="Pfam" id="PF13581"/>
    </source>
</evidence>